<dbReference type="RefSeq" id="XP_018149731.1">
    <property type="nucleotide sequence ID" value="XM_018281163.1"/>
</dbReference>
<keyword evidence="2" id="KW-1133">Transmembrane helix</keyword>
<gene>
    <name evidence="3" type="ORF">VFPPC_01313</name>
</gene>
<keyword evidence="2" id="KW-0812">Transmembrane</keyword>
<feature type="compositionally biased region" description="Polar residues" evidence="1">
    <location>
        <begin position="82"/>
        <end position="98"/>
    </location>
</feature>
<keyword evidence="2" id="KW-0472">Membrane</keyword>
<protein>
    <submittedName>
        <fullName evidence="3">Peroxisomal membrane protein PEX31</fullName>
    </submittedName>
</protein>
<feature type="compositionally biased region" description="Basic and acidic residues" evidence="1">
    <location>
        <begin position="108"/>
        <end position="119"/>
    </location>
</feature>
<reference evidence="3 4" key="1">
    <citation type="journal article" date="2016" name="PLoS Pathog.">
        <title>Biosynthesis of antibiotic leucinostatins in bio-control fungus Purpureocillium lilacinum and their inhibition on phytophthora revealed by genome mining.</title>
        <authorList>
            <person name="Wang G."/>
            <person name="Liu Z."/>
            <person name="Lin R."/>
            <person name="Li E."/>
            <person name="Mao Z."/>
            <person name="Ling J."/>
            <person name="Yang Y."/>
            <person name="Yin W.B."/>
            <person name="Xie B."/>
        </authorList>
    </citation>
    <scope>NUCLEOTIDE SEQUENCE [LARGE SCALE GENOMIC DNA]</scope>
    <source>
        <strain evidence="3">170</strain>
    </source>
</reference>
<dbReference type="OrthoDB" id="4941446at2759"/>
<feature type="region of interest" description="Disordered" evidence="1">
    <location>
        <begin position="1"/>
        <end position="145"/>
    </location>
</feature>
<organism evidence="3 4">
    <name type="scientific">Pochonia chlamydosporia 170</name>
    <dbReference type="NCBI Taxonomy" id="1380566"/>
    <lineage>
        <taxon>Eukaryota</taxon>
        <taxon>Fungi</taxon>
        <taxon>Dikarya</taxon>
        <taxon>Ascomycota</taxon>
        <taxon>Pezizomycotina</taxon>
        <taxon>Sordariomycetes</taxon>
        <taxon>Hypocreomycetidae</taxon>
        <taxon>Hypocreales</taxon>
        <taxon>Clavicipitaceae</taxon>
        <taxon>Pochonia</taxon>
    </lineage>
</organism>
<evidence type="ECO:0000313" key="3">
    <source>
        <dbReference type="EMBL" id="OAQ73648.1"/>
    </source>
</evidence>
<proteinExistence type="predicted"/>
<sequence>MGDGLPTPSPRSTHRNPFQQHEEEDLLTPLLQSRRPSRQYACASTPSGDSFSLTRSYPPRTDTLPAFVDPWRPRTSIPDIRSPTNPEFWSPPQEQAGPSTPRVPAIQVRDESPTGKAREPSSMASEDTVRRQPLTPFPPWMSNSDRECQETCEERRERDKTEVRRRGCGDARKLRREVVHVVVLAMQFVTLLGVFCAWVGVAVWEGDPGSTFWKSMRWYFQPMLGVLSVFMMVMILIYEVNGLSDTACLGVQVVVLMGSSATGFCVA</sequence>
<evidence type="ECO:0000256" key="2">
    <source>
        <dbReference type="SAM" id="Phobius"/>
    </source>
</evidence>
<dbReference type="Proteomes" id="UP000078397">
    <property type="component" value="Unassembled WGS sequence"/>
</dbReference>
<accession>A0A179G7Z2</accession>
<dbReference type="KEGG" id="pchm:VFPPC_01313"/>
<feature type="transmembrane region" description="Helical" evidence="2">
    <location>
        <begin position="216"/>
        <end position="238"/>
    </location>
</feature>
<dbReference type="GeneID" id="28845157"/>
<keyword evidence="4" id="KW-1185">Reference proteome</keyword>
<dbReference type="EMBL" id="LSBJ02000001">
    <property type="protein sequence ID" value="OAQ73648.1"/>
    <property type="molecule type" value="Genomic_DNA"/>
</dbReference>
<evidence type="ECO:0000313" key="4">
    <source>
        <dbReference type="Proteomes" id="UP000078397"/>
    </source>
</evidence>
<feature type="compositionally biased region" description="Polar residues" evidence="1">
    <location>
        <begin position="42"/>
        <end position="55"/>
    </location>
</feature>
<feature type="transmembrane region" description="Helical" evidence="2">
    <location>
        <begin position="181"/>
        <end position="204"/>
    </location>
</feature>
<evidence type="ECO:0000256" key="1">
    <source>
        <dbReference type="SAM" id="MobiDB-lite"/>
    </source>
</evidence>
<comment type="caution">
    <text evidence="3">The sequence shown here is derived from an EMBL/GenBank/DDBJ whole genome shotgun (WGS) entry which is preliminary data.</text>
</comment>
<dbReference type="AlphaFoldDB" id="A0A179G7Z2"/>
<name>A0A179G7Z2_METCM</name>